<keyword evidence="2" id="KW-1185">Reference proteome</keyword>
<proteinExistence type="predicted"/>
<evidence type="ECO:0000313" key="2">
    <source>
        <dbReference type="Proteomes" id="UP000187059"/>
    </source>
</evidence>
<organism evidence="1 2">
    <name type="scientific">Salipiger abyssi</name>
    <dbReference type="NCBI Taxonomy" id="1250539"/>
    <lineage>
        <taxon>Bacteria</taxon>
        <taxon>Pseudomonadati</taxon>
        <taxon>Pseudomonadota</taxon>
        <taxon>Alphaproteobacteria</taxon>
        <taxon>Rhodobacterales</taxon>
        <taxon>Roseobacteraceae</taxon>
        <taxon>Salipiger</taxon>
    </lineage>
</organism>
<dbReference type="EMBL" id="CP015093">
    <property type="protein sequence ID" value="APZ53111.1"/>
    <property type="molecule type" value="Genomic_DNA"/>
</dbReference>
<dbReference type="RefSeq" id="WP_076700368.1">
    <property type="nucleotide sequence ID" value="NZ_CP015093.1"/>
</dbReference>
<dbReference type="AlphaFoldDB" id="A0A1P8UUP0"/>
<protein>
    <submittedName>
        <fullName evidence="1">Uncharacterized protein</fullName>
    </submittedName>
</protein>
<dbReference type="Proteomes" id="UP000187059">
    <property type="component" value="Chromosome"/>
</dbReference>
<accession>A0A1P8UUP0</accession>
<gene>
    <name evidence="1" type="ORF">Ga0080574_TMP2777</name>
</gene>
<evidence type="ECO:0000313" key="1">
    <source>
        <dbReference type="EMBL" id="APZ53111.1"/>
    </source>
</evidence>
<dbReference type="KEGG" id="paby:Ga0080574_TMP2777"/>
<name>A0A1P8UUP0_9RHOB</name>
<sequence length="101" mass="10963">MSEKSDDEAFDARGIAEAIRDEFGEINEPATLRQLAMVYGAIAAQIEANIAVYALAMKANPQLIFSDQATEASRRIREAADLFSEVGLSLAKDAKLDGDDR</sequence>
<reference evidence="1 2" key="1">
    <citation type="submission" date="2016-04" db="EMBL/GenBank/DDBJ databases">
        <title>Deep-sea bacteria in the southern Pacific.</title>
        <authorList>
            <person name="Tang K."/>
        </authorList>
    </citation>
    <scope>NUCLEOTIDE SEQUENCE [LARGE SCALE GENOMIC DNA]</scope>
    <source>
        <strain evidence="1 2">JLT2014</strain>
    </source>
</reference>